<feature type="region of interest" description="Disordered" evidence="1">
    <location>
        <begin position="94"/>
        <end position="129"/>
    </location>
</feature>
<proteinExistence type="predicted"/>
<reference evidence="2 3" key="1">
    <citation type="journal article" date="2024" name="Microbiol. Resour. Announc.">
        <title>Genome annotations for the ascomycete fungi Trichoderma harzianum, Trichoderma aggressivum, and Purpureocillium lilacinum.</title>
        <authorList>
            <person name="Beijen E.P.W."/>
            <person name="Ohm R.A."/>
        </authorList>
    </citation>
    <scope>NUCLEOTIDE SEQUENCE [LARGE SCALE GENOMIC DNA]</scope>
    <source>
        <strain evidence="2 3">CBS 150709</strain>
    </source>
</reference>
<gene>
    <name evidence="2" type="ORF">Purlil1_11594</name>
</gene>
<dbReference type="EMBL" id="JAWRVI010000072">
    <property type="protein sequence ID" value="KAK4081504.1"/>
    <property type="molecule type" value="Genomic_DNA"/>
</dbReference>
<accession>A0ABR0BJ88</accession>
<evidence type="ECO:0000256" key="1">
    <source>
        <dbReference type="SAM" id="MobiDB-lite"/>
    </source>
</evidence>
<feature type="region of interest" description="Disordered" evidence="1">
    <location>
        <begin position="1"/>
        <end position="53"/>
    </location>
</feature>
<sequence length="279" mass="30063">MEGRGGDEKEQKIYTSCPGEARADGNSPPGAREPGPSPIAARADGPKRALSHQSLVNTVAARPCREACYSTTMPSGKVRPIFDGRWKDPVLDGRLSRHGRGSAGPRVASAGGPESRDARQPSKYASSWGRHVSPAIQDVTRELDASLGAPRFRVNRPLVDPIAHGVSCRRSHTIADDLIDRSGRGGRPFLIQRLTVLTMPRFREQRPSRKTPEAPTSRGRKNHTARLPETGESSEYSRPAATRALRPRSPVTEPKHHSGAASANHGAAIRIAEGMASMS</sequence>
<keyword evidence="3" id="KW-1185">Reference proteome</keyword>
<organism evidence="2 3">
    <name type="scientific">Purpureocillium lilacinum</name>
    <name type="common">Paecilomyces lilacinus</name>
    <dbReference type="NCBI Taxonomy" id="33203"/>
    <lineage>
        <taxon>Eukaryota</taxon>
        <taxon>Fungi</taxon>
        <taxon>Dikarya</taxon>
        <taxon>Ascomycota</taxon>
        <taxon>Pezizomycotina</taxon>
        <taxon>Sordariomycetes</taxon>
        <taxon>Hypocreomycetidae</taxon>
        <taxon>Hypocreales</taxon>
        <taxon>Ophiocordycipitaceae</taxon>
        <taxon>Purpureocillium</taxon>
    </lineage>
</organism>
<feature type="compositionally biased region" description="Basic and acidic residues" evidence="1">
    <location>
        <begin position="1"/>
        <end position="12"/>
    </location>
</feature>
<evidence type="ECO:0000313" key="2">
    <source>
        <dbReference type="EMBL" id="KAK4081504.1"/>
    </source>
</evidence>
<evidence type="ECO:0000313" key="3">
    <source>
        <dbReference type="Proteomes" id="UP001287286"/>
    </source>
</evidence>
<name>A0ABR0BJ88_PURLI</name>
<dbReference type="Proteomes" id="UP001287286">
    <property type="component" value="Unassembled WGS sequence"/>
</dbReference>
<comment type="caution">
    <text evidence="2">The sequence shown here is derived from an EMBL/GenBank/DDBJ whole genome shotgun (WGS) entry which is preliminary data.</text>
</comment>
<feature type="compositionally biased region" description="Basic and acidic residues" evidence="1">
    <location>
        <begin position="201"/>
        <end position="212"/>
    </location>
</feature>
<feature type="region of interest" description="Disordered" evidence="1">
    <location>
        <begin position="200"/>
        <end position="266"/>
    </location>
</feature>
<protein>
    <submittedName>
        <fullName evidence="2">Uncharacterized protein</fullName>
    </submittedName>
</protein>